<dbReference type="InterPro" id="IPR007627">
    <property type="entry name" value="RNA_pol_sigma70_r2"/>
</dbReference>
<accession>A0AAU7BUC0</accession>
<name>A0AAU7BUC0_9FLAO</name>
<dbReference type="GO" id="GO:0003677">
    <property type="term" value="F:DNA binding"/>
    <property type="evidence" value="ECO:0007669"/>
    <property type="project" value="InterPro"/>
</dbReference>
<comment type="similarity">
    <text evidence="1">Belongs to the sigma-70 factor family. ECF subfamily.</text>
</comment>
<evidence type="ECO:0000256" key="4">
    <source>
        <dbReference type="ARBA" id="ARBA00023163"/>
    </source>
</evidence>
<evidence type="ECO:0000259" key="6">
    <source>
        <dbReference type="Pfam" id="PF08281"/>
    </source>
</evidence>
<dbReference type="SUPFAM" id="SSF88946">
    <property type="entry name" value="Sigma2 domain of RNA polymerase sigma factors"/>
    <property type="match status" value="1"/>
</dbReference>
<evidence type="ECO:0000256" key="1">
    <source>
        <dbReference type="ARBA" id="ARBA00010641"/>
    </source>
</evidence>
<dbReference type="AlphaFoldDB" id="A0AAU7BUC0"/>
<evidence type="ECO:0000256" key="2">
    <source>
        <dbReference type="ARBA" id="ARBA00023015"/>
    </source>
</evidence>
<dbReference type="InterPro" id="IPR013249">
    <property type="entry name" value="RNA_pol_sigma70_r4_t2"/>
</dbReference>
<sequence length="166" mass="19780">MKLTKEDFFSALFDKYYKRLFNYSFKLTKQRDLAEEIVQETFIVLWKKMDSISNDDRSIESYLITTLKNKIIDFYRKNATKEKHINLYTLNKSFETVIDNEWELQKKIDFVYSSLQEKTAEIFKLSREKGLTYPEISKAKNISIKTVEAHISKALLAFRNGLKDYL</sequence>
<organism evidence="7">
    <name type="scientific">Pontimicrobium sp. SW4</name>
    <dbReference type="NCBI Taxonomy" id="3153519"/>
    <lineage>
        <taxon>Bacteria</taxon>
        <taxon>Pseudomonadati</taxon>
        <taxon>Bacteroidota</taxon>
        <taxon>Flavobacteriia</taxon>
        <taxon>Flavobacteriales</taxon>
        <taxon>Flavobacteriaceae</taxon>
        <taxon>Pontimicrobium</taxon>
    </lineage>
</organism>
<feature type="domain" description="RNA polymerase sigma-70 region 2" evidence="5">
    <location>
        <begin position="12"/>
        <end position="79"/>
    </location>
</feature>
<dbReference type="RefSeq" id="WP_347924794.1">
    <property type="nucleotide sequence ID" value="NZ_CP157199.1"/>
</dbReference>
<dbReference type="Gene3D" id="1.10.10.10">
    <property type="entry name" value="Winged helix-like DNA-binding domain superfamily/Winged helix DNA-binding domain"/>
    <property type="match status" value="1"/>
</dbReference>
<dbReference type="EMBL" id="CP157199">
    <property type="protein sequence ID" value="XBG61924.1"/>
    <property type="molecule type" value="Genomic_DNA"/>
</dbReference>
<keyword evidence="4" id="KW-0804">Transcription</keyword>
<dbReference type="InterPro" id="IPR014284">
    <property type="entry name" value="RNA_pol_sigma-70_dom"/>
</dbReference>
<dbReference type="InterPro" id="IPR036388">
    <property type="entry name" value="WH-like_DNA-bd_sf"/>
</dbReference>
<feature type="domain" description="RNA polymerase sigma factor 70 region 4 type 2" evidence="6">
    <location>
        <begin position="113"/>
        <end position="156"/>
    </location>
</feature>
<dbReference type="NCBIfam" id="TIGR02937">
    <property type="entry name" value="sigma70-ECF"/>
    <property type="match status" value="1"/>
</dbReference>
<gene>
    <name evidence="7" type="ORF">ABGB03_03245</name>
</gene>
<dbReference type="InterPro" id="IPR013325">
    <property type="entry name" value="RNA_pol_sigma_r2"/>
</dbReference>
<protein>
    <submittedName>
        <fullName evidence="7">Sigma-70 family RNA polymerase sigma factor</fullName>
    </submittedName>
</protein>
<dbReference type="SUPFAM" id="SSF88659">
    <property type="entry name" value="Sigma3 and sigma4 domains of RNA polymerase sigma factors"/>
    <property type="match status" value="1"/>
</dbReference>
<dbReference type="InterPro" id="IPR013324">
    <property type="entry name" value="RNA_pol_sigma_r3/r4-like"/>
</dbReference>
<dbReference type="GO" id="GO:0006352">
    <property type="term" value="P:DNA-templated transcription initiation"/>
    <property type="evidence" value="ECO:0007669"/>
    <property type="project" value="InterPro"/>
</dbReference>
<evidence type="ECO:0000256" key="3">
    <source>
        <dbReference type="ARBA" id="ARBA00023082"/>
    </source>
</evidence>
<dbReference type="GO" id="GO:0016987">
    <property type="term" value="F:sigma factor activity"/>
    <property type="evidence" value="ECO:0007669"/>
    <property type="project" value="UniProtKB-KW"/>
</dbReference>
<evidence type="ECO:0000259" key="5">
    <source>
        <dbReference type="Pfam" id="PF04542"/>
    </source>
</evidence>
<dbReference type="Pfam" id="PF04542">
    <property type="entry name" value="Sigma70_r2"/>
    <property type="match status" value="1"/>
</dbReference>
<keyword evidence="3" id="KW-0731">Sigma factor</keyword>
<dbReference type="PANTHER" id="PTHR43133:SF46">
    <property type="entry name" value="RNA POLYMERASE SIGMA-70 FACTOR ECF SUBFAMILY"/>
    <property type="match status" value="1"/>
</dbReference>
<dbReference type="InterPro" id="IPR039425">
    <property type="entry name" value="RNA_pol_sigma-70-like"/>
</dbReference>
<evidence type="ECO:0000313" key="7">
    <source>
        <dbReference type="EMBL" id="XBG61924.1"/>
    </source>
</evidence>
<keyword evidence="2" id="KW-0805">Transcription regulation</keyword>
<dbReference type="PANTHER" id="PTHR43133">
    <property type="entry name" value="RNA POLYMERASE ECF-TYPE SIGMA FACTO"/>
    <property type="match status" value="1"/>
</dbReference>
<reference evidence="7" key="1">
    <citation type="submission" date="2024-05" db="EMBL/GenBank/DDBJ databases">
        <title>Pontimicrobium maritimus sp. nov., isolated form sea water.</title>
        <authorList>
            <person name="Muhammad N."/>
            <person name="Vuong T.Q."/>
            <person name="Han H.L."/>
            <person name="Kim S.-G."/>
        </authorList>
    </citation>
    <scope>NUCLEOTIDE SEQUENCE</scope>
    <source>
        <strain evidence="7">SW4</strain>
    </source>
</reference>
<dbReference type="Gene3D" id="1.10.1740.10">
    <property type="match status" value="1"/>
</dbReference>
<dbReference type="Pfam" id="PF08281">
    <property type="entry name" value="Sigma70_r4_2"/>
    <property type="match status" value="1"/>
</dbReference>
<proteinExistence type="inferred from homology"/>